<dbReference type="PANTHER" id="PTHR37306">
    <property type="entry name" value="COLICIN V PRODUCTION PROTEIN"/>
    <property type="match status" value="1"/>
</dbReference>
<proteinExistence type="predicted"/>
<dbReference type="GO" id="GO:0009403">
    <property type="term" value="P:toxin biosynthetic process"/>
    <property type="evidence" value="ECO:0007669"/>
    <property type="project" value="InterPro"/>
</dbReference>
<evidence type="ECO:0000256" key="1">
    <source>
        <dbReference type="ARBA" id="ARBA00004141"/>
    </source>
</evidence>
<reference evidence="7" key="1">
    <citation type="submission" date="2017-09" db="EMBL/GenBank/DDBJ databases">
        <authorList>
            <person name="Varghese N."/>
            <person name="Submissions S."/>
        </authorList>
    </citation>
    <scope>NUCLEOTIDE SEQUENCE [LARGE SCALE GENOMIC DNA]</scope>
    <source>
        <strain evidence="7">CGMCC 1.12641</strain>
    </source>
</reference>
<dbReference type="PANTHER" id="PTHR37306:SF1">
    <property type="entry name" value="COLICIN V PRODUCTION PROTEIN"/>
    <property type="match status" value="1"/>
</dbReference>
<keyword evidence="3 5" id="KW-1133">Transmembrane helix</keyword>
<name>A0A285X478_9FLAO</name>
<dbReference type="GO" id="GO:0016020">
    <property type="term" value="C:membrane"/>
    <property type="evidence" value="ECO:0007669"/>
    <property type="project" value="UniProtKB-SubCell"/>
</dbReference>
<dbReference type="InterPro" id="IPR003825">
    <property type="entry name" value="Colicin-V_CvpA"/>
</dbReference>
<accession>A0A285X478</accession>
<dbReference type="RefSeq" id="WP_097054947.1">
    <property type="nucleotide sequence ID" value="NZ_OCMF01000001.1"/>
</dbReference>
<evidence type="ECO:0000313" key="6">
    <source>
        <dbReference type="EMBL" id="SOC79189.1"/>
    </source>
</evidence>
<feature type="transmembrane region" description="Helical" evidence="5">
    <location>
        <begin position="29"/>
        <end position="51"/>
    </location>
</feature>
<evidence type="ECO:0000256" key="3">
    <source>
        <dbReference type="ARBA" id="ARBA00022989"/>
    </source>
</evidence>
<feature type="transmembrane region" description="Helical" evidence="5">
    <location>
        <begin position="63"/>
        <end position="82"/>
    </location>
</feature>
<protein>
    <submittedName>
        <fullName evidence="6">Membrane protein required for colicin V production</fullName>
    </submittedName>
</protein>
<dbReference type="EMBL" id="OCMF01000001">
    <property type="protein sequence ID" value="SOC79189.1"/>
    <property type="molecule type" value="Genomic_DNA"/>
</dbReference>
<dbReference type="Pfam" id="PF02674">
    <property type="entry name" value="Colicin_V"/>
    <property type="match status" value="1"/>
</dbReference>
<evidence type="ECO:0000256" key="5">
    <source>
        <dbReference type="SAM" id="Phobius"/>
    </source>
</evidence>
<evidence type="ECO:0000256" key="2">
    <source>
        <dbReference type="ARBA" id="ARBA00022692"/>
    </source>
</evidence>
<keyword evidence="4 5" id="KW-0472">Membrane</keyword>
<comment type="subcellular location">
    <subcellularLocation>
        <location evidence="1">Membrane</location>
        <topology evidence="1">Multi-pass membrane protein</topology>
    </subcellularLocation>
</comment>
<gene>
    <name evidence="6" type="ORF">SAMN06296241_0709</name>
</gene>
<evidence type="ECO:0000313" key="7">
    <source>
        <dbReference type="Proteomes" id="UP000219193"/>
    </source>
</evidence>
<dbReference type="OrthoDB" id="9799585at2"/>
<keyword evidence="2 5" id="KW-0812">Transmembrane</keyword>
<evidence type="ECO:0000256" key="4">
    <source>
        <dbReference type="ARBA" id="ARBA00023136"/>
    </source>
</evidence>
<dbReference type="Proteomes" id="UP000219193">
    <property type="component" value="Unassembled WGS sequence"/>
</dbReference>
<feature type="transmembrane region" description="Helical" evidence="5">
    <location>
        <begin position="102"/>
        <end position="125"/>
    </location>
</feature>
<keyword evidence="7" id="KW-1185">Reference proteome</keyword>
<sequence length="181" mass="20020">MNVLDLLLSVFLLIGLVRGLFKGFFSELAGLLSLIGGIYAAIHFSGATYTFLRSFIDWEPQYLAILSFAVTFFIVALVISLAGNILTKMVHMVALGFINRLFGGIFGVLKMAFLASIIMMFFANFDVFNTEESTKEESILYEPIRALAPAILPGIIKEVKEGDLFDTPEAETEESTEVEEI</sequence>
<dbReference type="AlphaFoldDB" id="A0A285X478"/>
<organism evidence="6 7">
    <name type="scientific">Salinimicrobium sediminis</name>
    <dbReference type="NCBI Taxonomy" id="1343891"/>
    <lineage>
        <taxon>Bacteria</taxon>
        <taxon>Pseudomonadati</taxon>
        <taxon>Bacteroidota</taxon>
        <taxon>Flavobacteriia</taxon>
        <taxon>Flavobacteriales</taxon>
        <taxon>Flavobacteriaceae</taxon>
        <taxon>Salinimicrobium</taxon>
    </lineage>
</organism>